<proteinExistence type="predicted"/>
<reference evidence="1" key="1">
    <citation type="journal article" date="2021" name="Genome Biol. Evol.">
        <title>A High-Quality Reference Genome for a Parasitic Bivalve with Doubly Uniparental Inheritance (Bivalvia: Unionida).</title>
        <authorList>
            <person name="Smith C.H."/>
        </authorList>
    </citation>
    <scope>NUCLEOTIDE SEQUENCE</scope>
    <source>
        <strain evidence="1">CHS0354</strain>
    </source>
</reference>
<dbReference type="EMBL" id="JAEAOA010001897">
    <property type="protein sequence ID" value="KAK3581512.1"/>
    <property type="molecule type" value="Genomic_DNA"/>
</dbReference>
<gene>
    <name evidence="1" type="ORF">CHS0354_031852</name>
</gene>
<dbReference type="AlphaFoldDB" id="A0AAE0RXH2"/>
<feature type="non-terminal residue" evidence="1">
    <location>
        <position position="1"/>
    </location>
</feature>
<reference evidence="1" key="2">
    <citation type="journal article" date="2021" name="Genome Biol. Evol.">
        <title>Developing a high-quality reference genome for a parasitic bivalve with doubly uniparental inheritance (Bivalvia: Unionida).</title>
        <authorList>
            <person name="Smith C.H."/>
        </authorList>
    </citation>
    <scope>NUCLEOTIDE SEQUENCE</scope>
    <source>
        <strain evidence="1">CHS0354</strain>
        <tissue evidence="1">Mantle</tissue>
    </source>
</reference>
<comment type="caution">
    <text evidence="1">The sequence shown here is derived from an EMBL/GenBank/DDBJ whole genome shotgun (WGS) entry which is preliminary data.</text>
</comment>
<keyword evidence="2" id="KW-1185">Reference proteome</keyword>
<evidence type="ECO:0000313" key="1">
    <source>
        <dbReference type="EMBL" id="KAK3581512.1"/>
    </source>
</evidence>
<dbReference type="Proteomes" id="UP001195483">
    <property type="component" value="Unassembled WGS sequence"/>
</dbReference>
<name>A0AAE0RXH2_9BIVA</name>
<reference evidence="1" key="3">
    <citation type="submission" date="2023-05" db="EMBL/GenBank/DDBJ databases">
        <authorList>
            <person name="Smith C.H."/>
        </authorList>
    </citation>
    <scope>NUCLEOTIDE SEQUENCE</scope>
    <source>
        <strain evidence="1">CHS0354</strain>
        <tissue evidence="1">Mantle</tissue>
    </source>
</reference>
<organism evidence="1 2">
    <name type="scientific">Potamilus streckersoni</name>
    <dbReference type="NCBI Taxonomy" id="2493646"/>
    <lineage>
        <taxon>Eukaryota</taxon>
        <taxon>Metazoa</taxon>
        <taxon>Spiralia</taxon>
        <taxon>Lophotrochozoa</taxon>
        <taxon>Mollusca</taxon>
        <taxon>Bivalvia</taxon>
        <taxon>Autobranchia</taxon>
        <taxon>Heteroconchia</taxon>
        <taxon>Palaeoheterodonta</taxon>
        <taxon>Unionida</taxon>
        <taxon>Unionoidea</taxon>
        <taxon>Unionidae</taxon>
        <taxon>Ambleminae</taxon>
        <taxon>Lampsilini</taxon>
        <taxon>Potamilus</taxon>
    </lineage>
</organism>
<sequence length="50" mass="5519">CYATTNVAEWEKKRILGVAEECNVEGPKGDIVIVVGDFSAKVGKRTLWHT</sequence>
<protein>
    <submittedName>
        <fullName evidence="1">Uncharacterized protein</fullName>
    </submittedName>
</protein>
<accession>A0AAE0RXH2</accession>
<evidence type="ECO:0000313" key="2">
    <source>
        <dbReference type="Proteomes" id="UP001195483"/>
    </source>
</evidence>